<dbReference type="RefSeq" id="WP_092884808.1">
    <property type="nucleotide sequence ID" value="NZ_CP061498.1"/>
</dbReference>
<dbReference type="OrthoDB" id="7847955at2"/>
<dbReference type="SUPFAM" id="SSF56784">
    <property type="entry name" value="HAD-like"/>
    <property type="match status" value="1"/>
</dbReference>
<dbReference type="InterPro" id="IPR006380">
    <property type="entry name" value="SPP-like_dom"/>
</dbReference>
<evidence type="ECO:0000313" key="3">
    <source>
        <dbReference type="EMBL" id="SDW21430.1"/>
    </source>
</evidence>
<evidence type="ECO:0000256" key="1">
    <source>
        <dbReference type="ARBA" id="ARBA00022801"/>
    </source>
</evidence>
<gene>
    <name evidence="3" type="ORF">SAMN04488238_101385</name>
</gene>
<dbReference type="InterPro" id="IPR006379">
    <property type="entry name" value="HAD-SF_hydro_IIB"/>
</dbReference>
<dbReference type="EMBL" id="FNOM01000001">
    <property type="protein sequence ID" value="SDW21430.1"/>
    <property type="molecule type" value="Genomic_DNA"/>
</dbReference>
<dbReference type="GO" id="GO:0016791">
    <property type="term" value="F:phosphatase activity"/>
    <property type="evidence" value="ECO:0007669"/>
    <property type="project" value="UniProtKB-ARBA"/>
</dbReference>
<dbReference type="SFLD" id="SFLDS00003">
    <property type="entry name" value="Haloacid_Dehalogenase"/>
    <property type="match status" value="1"/>
</dbReference>
<protein>
    <submittedName>
        <fullName evidence="3">HAD-superfamily hydrolase, subfamily IIB</fullName>
    </submittedName>
</protein>
<dbReference type="Proteomes" id="UP000198539">
    <property type="component" value="Unassembled WGS sequence"/>
</dbReference>
<dbReference type="NCBIfam" id="TIGR01484">
    <property type="entry name" value="HAD-SF-IIB"/>
    <property type="match status" value="1"/>
</dbReference>
<keyword evidence="1 3" id="KW-0378">Hydrolase</keyword>
<organism evidence="3 4">
    <name type="scientific">Roseicitreum antarcticum</name>
    <dbReference type="NCBI Taxonomy" id="564137"/>
    <lineage>
        <taxon>Bacteria</taxon>
        <taxon>Pseudomonadati</taxon>
        <taxon>Pseudomonadota</taxon>
        <taxon>Alphaproteobacteria</taxon>
        <taxon>Rhodobacterales</taxon>
        <taxon>Paracoccaceae</taxon>
        <taxon>Roseicitreum</taxon>
    </lineage>
</organism>
<dbReference type="STRING" id="564137.SAMN04488238_101385"/>
<proteinExistence type="predicted"/>
<dbReference type="Gene3D" id="3.90.1070.10">
    <property type="match status" value="1"/>
</dbReference>
<dbReference type="InterPro" id="IPR023214">
    <property type="entry name" value="HAD_sf"/>
</dbReference>
<dbReference type="SFLD" id="SFLDG01141">
    <property type="entry name" value="C2.B.1:_Sucrose_Phosphatase_Li"/>
    <property type="match status" value="1"/>
</dbReference>
<dbReference type="InterPro" id="IPR051518">
    <property type="entry name" value="Sucrose_Phosphatase"/>
</dbReference>
<dbReference type="PANTHER" id="PTHR46521">
    <property type="entry name" value="SUCROSE-PHOSPHATASE 2-RELATED"/>
    <property type="match status" value="1"/>
</dbReference>
<dbReference type="SFLD" id="SFLDG01140">
    <property type="entry name" value="C2.B:_Phosphomannomutase_and_P"/>
    <property type="match status" value="1"/>
</dbReference>
<dbReference type="AlphaFoldDB" id="A0A1H2RQK0"/>
<accession>A0A1H2RQK0</accession>
<dbReference type="PANTHER" id="PTHR46521:SF4">
    <property type="entry name" value="SUCROSE-PHOSPHATASE 2-RELATED"/>
    <property type="match status" value="1"/>
</dbReference>
<feature type="domain" description="Sucrose phosphatase-like" evidence="2">
    <location>
        <begin position="16"/>
        <end position="251"/>
    </location>
</feature>
<evidence type="ECO:0000313" key="4">
    <source>
        <dbReference type="Proteomes" id="UP000198539"/>
    </source>
</evidence>
<dbReference type="InterPro" id="IPR036412">
    <property type="entry name" value="HAD-like_sf"/>
</dbReference>
<sequence length="264" mass="28536">MTQTQFSSGAEVRRDMVLATDLDGTFLGGSDADRKRLYAWLRDMAPDVRLIFVTGRDPAFIADLCRDGFVPTPEYVIGDVGTTIARVVTAPGKVAIEPITALEAEISATWADCGDRARALLRDTPGMWEQSVPFRYRLSYQYDATFRPETVDRVRELGVDVLISHGCFVDILPKGISKGPSLLRLLGHLSIPQDTVLVAGDTLNDLSMFQTGLHGAVVGGAEAELLAATKDLPRALHCTAIGAAGIIEAIHAHNLHPTPPEIYA</sequence>
<dbReference type="Gene3D" id="3.40.50.1000">
    <property type="entry name" value="HAD superfamily/HAD-like"/>
    <property type="match status" value="1"/>
</dbReference>
<dbReference type="Pfam" id="PF05116">
    <property type="entry name" value="S6PP"/>
    <property type="match status" value="1"/>
</dbReference>
<reference evidence="3 4" key="1">
    <citation type="submission" date="2016-10" db="EMBL/GenBank/DDBJ databases">
        <authorList>
            <person name="de Groot N.N."/>
        </authorList>
    </citation>
    <scope>NUCLEOTIDE SEQUENCE [LARGE SCALE GENOMIC DNA]</scope>
    <source>
        <strain evidence="3 4">CGMCC 1.8894</strain>
    </source>
</reference>
<name>A0A1H2RQK0_9RHOB</name>
<keyword evidence="4" id="KW-1185">Reference proteome</keyword>
<evidence type="ECO:0000259" key="2">
    <source>
        <dbReference type="Pfam" id="PF05116"/>
    </source>
</evidence>